<evidence type="ECO:0000256" key="4">
    <source>
        <dbReference type="SAM" id="MobiDB-lite"/>
    </source>
</evidence>
<evidence type="ECO:0000313" key="7">
    <source>
        <dbReference type="Proteomes" id="UP001596065"/>
    </source>
</evidence>
<dbReference type="InterPro" id="IPR006162">
    <property type="entry name" value="Ppantetheine_attach_site"/>
</dbReference>
<keyword evidence="3" id="KW-0597">Phosphoprotein</keyword>
<dbReference type="InterPro" id="IPR010071">
    <property type="entry name" value="AA_adenyl_dom"/>
</dbReference>
<dbReference type="Gene3D" id="3.30.559.10">
    <property type="entry name" value="Chloramphenicol acetyltransferase-like domain"/>
    <property type="match status" value="1"/>
</dbReference>
<keyword evidence="7" id="KW-1185">Reference proteome</keyword>
<dbReference type="Gene3D" id="3.30.300.30">
    <property type="match status" value="2"/>
</dbReference>
<dbReference type="Pfam" id="PF00550">
    <property type="entry name" value="PP-binding"/>
    <property type="match status" value="2"/>
</dbReference>
<protein>
    <submittedName>
        <fullName evidence="6">Amino acid adenylation domain-containing protein</fullName>
    </submittedName>
</protein>
<dbReference type="InterPro" id="IPR025110">
    <property type="entry name" value="AMP-bd_C"/>
</dbReference>
<keyword evidence="2" id="KW-0596">Phosphopantetheine</keyword>
<dbReference type="RefSeq" id="WP_344348318.1">
    <property type="nucleotide sequence ID" value="NZ_BAAASM010000015.1"/>
</dbReference>
<organism evidence="6 7">
    <name type="scientific">Streptomyces nogalater</name>
    <dbReference type="NCBI Taxonomy" id="38314"/>
    <lineage>
        <taxon>Bacteria</taxon>
        <taxon>Bacillati</taxon>
        <taxon>Actinomycetota</taxon>
        <taxon>Actinomycetes</taxon>
        <taxon>Kitasatosporales</taxon>
        <taxon>Streptomycetaceae</taxon>
        <taxon>Streptomyces</taxon>
    </lineage>
</organism>
<dbReference type="InterPro" id="IPR023213">
    <property type="entry name" value="CAT-like_dom_sf"/>
</dbReference>
<dbReference type="Gene3D" id="3.30.559.30">
    <property type="entry name" value="Nonribosomal peptide synthetase, condensation domain"/>
    <property type="match status" value="1"/>
</dbReference>
<dbReference type="PANTHER" id="PTHR45527">
    <property type="entry name" value="NONRIBOSOMAL PEPTIDE SYNTHETASE"/>
    <property type="match status" value="1"/>
</dbReference>
<dbReference type="Pfam" id="PF00501">
    <property type="entry name" value="AMP-binding"/>
    <property type="match status" value="2"/>
</dbReference>
<gene>
    <name evidence="6" type="ORF">ACFP3J_07905</name>
</gene>
<dbReference type="InterPro" id="IPR036736">
    <property type="entry name" value="ACP-like_sf"/>
</dbReference>
<dbReference type="InterPro" id="IPR020845">
    <property type="entry name" value="AMP-binding_CS"/>
</dbReference>
<reference evidence="7" key="1">
    <citation type="journal article" date="2019" name="Int. J. Syst. Evol. Microbiol.">
        <title>The Global Catalogue of Microorganisms (GCM) 10K type strain sequencing project: providing services to taxonomists for standard genome sequencing and annotation.</title>
        <authorList>
            <consortium name="The Broad Institute Genomics Platform"/>
            <consortium name="The Broad Institute Genome Sequencing Center for Infectious Disease"/>
            <person name="Wu L."/>
            <person name="Ma J."/>
        </authorList>
    </citation>
    <scope>NUCLEOTIDE SEQUENCE [LARGE SCALE GENOMIC DNA]</scope>
    <source>
        <strain evidence="7">KCTC 5701</strain>
    </source>
</reference>
<dbReference type="PANTHER" id="PTHR45527:SF1">
    <property type="entry name" value="FATTY ACID SYNTHASE"/>
    <property type="match status" value="1"/>
</dbReference>
<dbReference type="InterPro" id="IPR020806">
    <property type="entry name" value="PKS_PP-bd"/>
</dbReference>
<evidence type="ECO:0000256" key="1">
    <source>
        <dbReference type="ARBA" id="ARBA00001957"/>
    </source>
</evidence>
<dbReference type="Pfam" id="PF00668">
    <property type="entry name" value="Condensation"/>
    <property type="match status" value="1"/>
</dbReference>
<dbReference type="SUPFAM" id="SSF52777">
    <property type="entry name" value="CoA-dependent acyltransferases"/>
    <property type="match status" value="2"/>
</dbReference>
<dbReference type="Pfam" id="PF13193">
    <property type="entry name" value="AMP-binding_C"/>
    <property type="match status" value="2"/>
</dbReference>
<dbReference type="Gene3D" id="1.10.1200.10">
    <property type="entry name" value="ACP-like"/>
    <property type="match status" value="2"/>
</dbReference>
<sequence length="1665" mass="175170">MTAPTPVPELVARQIALTPDRPAVAAAGRQLTYAELGTRADALAHALVAHGAAPDRPVGVLLPRGLDLVVTLLAVWRAGAAYLPLDPGHPSARLSGLIEQTGLTLIVTDHTGHPRVTATGATPILPDAPPPAEGFAWALAEPDGAAYVMHTSGSTGRPKGVVIDHAGLANRVRWAVDSLGLDASDRVLQKTPVTFDAAGWEIFAPLTVGGTVVLAPEGAERDPAALLRAVADTGASVLQLVPSVLRALAEEDGWDRCGALRVLCCAGEPLHAEAVQRVLALAPCEVTVWNTYGPTECSVDITAHRFDPAQRTGPVPIGRPITGTRVLVLDDSGQPADVGELFAGGVGVARGYLGRAGLTAERFVPDPYGPAGARLYRTGDRVRVRPDGALEYLGRIDRQVKINGVRIEPGEIEAVLEAHPAVGGAAVVPVEAPGGGPALAAYVRAPKVPDGLRDYLAERLPGTHVPSVLLAVDRFPATSSGKLDRAALPAPSFAAPAVRRESAAEETVARVWRDLFKSDGIASDADFYQLGGTSLQFTRLVNRLRKATGRDLALADLLTATTIADQARLLDTRNDGSGPDDGYGAADSHGADDTYRPVPQDDETGLPDGPVPLPRTGPLPLSFGQRRLWVLDRMKPRSREWVSALFLPVPDGTGPGLVAAALDRLVERHEALRTAFVVQGGEPMQLIRPPVPLELTTAEVTPGELPAVLDRELDRGFDLAGGPLARALLARDPAPGGRQVLVLSVHHIICDGWSSSVLEREFATVLAALRAGREPRLPALPVQYADFAAWQRERITPAAVERELAYWRAALDGAAPLEPRPDHPRPRVRDGKGAMVPLELSPEVTEALVALGRRHGATPFMTLLTGFGTLLARRTGQWDAVLGTPVAGRDRPGTEGVVGFFLNSLVLRLGLSGGMTFDAGVQRVRDACRAAFAHQDLPFEQLVADLAPERDSSRTPLYQVAFDLHDEELTGSAADAADLAALVEVSRIAKTDLTLYLRRRPDGGMSGGLEYATALFERDTVARLANQLVLLLQRAAANPGTRLDALDLLPAAERGALLRWSGTPAPAYTTDAPGLFERQADASPDAVALRTEAGEVTFAELDRRANRLAHRLRDLGAGADSVVGVLVDRGADLITALLGVWKAGAAYLPIEPGTPAERVRYMLADAGAGLLVSTTTVEGARTVSPAPDGAETSRPARPADPERLAYVIYTSGSTGRPKGVGITHAALAGHLRWAVDELALPAPGGAAVFTSVAFDLGVPNLWAGLLAGRPTTLLPQDLDLTELGDRLVAAAPLAFLKLTPGHLEILSGLPEERIAGLAARIVVAGEALPVALAERWAALLGPGRLINEYGPTETCVGATVHPVTAGSGRDGVPIGRPLPGVRTHVLDSWLRPVPVGAVGELCVGGAGVGRGYTGRPEQTAERFVPDPFGEPGDRLYRTGDLARVLDGGEVEFLGRADTQVKIRGYRVELAEIAAVVAEHPQVRQAVATAHDGLIRVAYVPDGSEPSPRSLTALCAARLPAYMQPAVFTALAAMPLNANGKVDHGALPAPVPGERELVPPRGIVEERVAEIFTGLLAAPVGAHTGFFRAGGNSILAIRLVAALQDAFDVDLPIRAVFEGPTVAELAALIEDLVRSELDAMSDAELNAYGKEDVNGLRLDDRAAASS</sequence>
<dbReference type="InterPro" id="IPR045851">
    <property type="entry name" value="AMP-bd_C_sf"/>
</dbReference>
<evidence type="ECO:0000256" key="3">
    <source>
        <dbReference type="ARBA" id="ARBA00022553"/>
    </source>
</evidence>
<dbReference type="Gene3D" id="2.30.38.10">
    <property type="entry name" value="Luciferase, Domain 3"/>
    <property type="match status" value="2"/>
</dbReference>
<name>A0ABW0WF67_STRNO</name>
<dbReference type="CDD" id="cd05930">
    <property type="entry name" value="A_NRPS"/>
    <property type="match status" value="2"/>
</dbReference>
<comment type="cofactor">
    <cofactor evidence="1">
        <name>pantetheine 4'-phosphate</name>
        <dbReference type="ChEBI" id="CHEBI:47942"/>
    </cofactor>
</comment>
<dbReference type="SUPFAM" id="SSF47336">
    <property type="entry name" value="ACP-like"/>
    <property type="match status" value="2"/>
</dbReference>
<dbReference type="SUPFAM" id="SSF56801">
    <property type="entry name" value="Acetyl-CoA synthetase-like"/>
    <property type="match status" value="2"/>
</dbReference>
<dbReference type="Proteomes" id="UP001596065">
    <property type="component" value="Unassembled WGS sequence"/>
</dbReference>
<feature type="domain" description="Carrier" evidence="5">
    <location>
        <begin position="499"/>
        <end position="574"/>
    </location>
</feature>
<evidence type="ECO:0000256" key="2">
    <source>
        <dbReference type="ARBA" id="ARBA00022450"/>
    </source>
</evidence>
<dbReference type="CDD" id="cd19531">
    <property type="entry name" value="LCL_NRPS-like"/>
    <property type="match status" value="1"/>
</dbReference>
<dbReference type="EMBL" id="JBHSOE010000009">
    <property type="protein sequence ID" value="MFC5655414.1"/>
    <property type="molecule type" value="Genomic_DNA"/>
</dbReference>
<dbReference type="InterPro" id="IPR009081">
    <property type="entry name" value="PP-bd_ACP"/>
</dbReference>
<dbReference type="SMART" id="SM00823">
    <property type="entry name" value="PKS_PP"/>
    <property type="match status" value="2"/>
</dbReference>
<dbReference type="PROSITE" id="PS00455">
    <property type="entry name" value="AMP_BINDING"/>
    <property type="match status" value="2"/>
</dbReference>
<dbReference type="InterPro" id="IPR000873">
    <property type="entry name" value="AMP-dep_synth/lig_dom"/>
</dbReference>
<dbReference type="InterPro" id="IPR001242">
    <property type="entry name" value="Condensation_dom"/>
</dbReference>
<dbReference type="Gene3D" id="3.40.50.980">
    <property type="match status" value="4"/>
</dbReference>
<dbReference type="NCBIfam" id="TIGR01733">
    <property type="entry name" value="AA-adenyl-dom"/>
    <property type="match status" value="2"/>
</dbReference>
<dbReference type="PROSITE" id="PS50075">
    <property type="entry name" value="CARRIER"/>
    <property type="match status" value="2"/>
</dbReference>
<evidence type="ECO:0000313" key="6">
    <source>
        <dbReference type="EMBL" id="MFC5655414.1"/>
    </source>
</evidence>
<accession>A0ABW0WF67</accession>
<comment type="caution">
    <text evidence="6">The sequence shown here is derived from an EMBL/GenBank/DDBJ whole genome shotgun (WGS) entry which is preliminary data.</text>
</comment>
<feature type="region of interest" description="Disordered" evidence="4">
    <location>
        <begin position="570"/>
        <end position="617"/>
    </location>
</feature>
<evidence type="ECO:0000259" key="5">
    <source>
        <dbReference type="PROSITE" id="PS50075"/>
    </source>
</evidence>
<proteinExistence type="predicted"/>
<dbReference type="PROSITE" id="PS00012">
    <property type="entry name" value="PHOSPHOPANTETHEINE"/>
    <property type="match status" value="1"/>
</dbReference>
<feature type="domain" description="Carrier" evidence="5">
    <location>
        <begin position="1558"/>
        <end position="1632"/>
    </location>
</feature>